<dbReference type="InterPro" id="IPR018392">
    <property type="entry name" value="LysM"/>
</dbReference>
<comment type="caution">
    <text evidence="3">The sequence shown here is derived from an EMBL/GenBank/DDBJ whole genome shotgun (WGS) entry which is preliminary data.</text>
</comment>
<dbReference type="CDD" id="cd00118">
    <property type="entry name" value="LysM"/>
    <property type="match status" value="1"/>
</dbReference>
<keyword evidence="1" id="KW-0812">Transmembrane</keyword>
<name>A0A6L9SEL1_9ACTN</name>
<keyword evidence="4" id="KW-1185">Reference proteome</keyword>
<dbReference type="PROSITE" id="PS51782">
    <property type="entry name" value="LYSM"/>
    <property type="match status" value="1"/>
</dbReference>
<gene>
    <name evidence="3" type="ORF">G1H10_23195</name>
</gene>
<protein>
    <submittedName>
        <fullName evidence="3">LysM peptidoglycan-binding domain-containing protein</fullName>
    </submittedName>
</protein>
<dbReference type="EMBL" id="JAAGOA010000019">
    <property type="protein sequence ID" value="NEE03074.1"/>
    <property type="molecule type" value="Genomic_DNA"/>
</dbReference>
<feature type="domain" description="LysM" evidence="2">
    <location>
        <begin position="43"/>
        <end position="93"/>
    </location>
</feature>
<proteinExistence type="predicted"/>
<evidence type="ECO:0000313" key="3">
    <source>
        <dbReference type="EMBL" id="NEE03074.1"/>
    </source>
</evidence>
<keyword evidence="1" id="KW-0472">Membrane</keyword>
<dbReference type="Pfam" id="PF01476">
    <property type="entry name" value="LysM"/>
    <property type="match status" value="1"/>
</dbReference>
<dbReference type="SMART" id="SM00257">
    <property type="entry name" value="LysM"/>
    <property type="match status" value="1"/>
</dbReference>
<dbReference type="InterPro" id="IPR036779">
    <property type="entry name" value="LysM_dom_sf"/>
</dbReference>
<reference evidence="3 4" key="1">
    <citation type="submission" date="2020-02" db="EMBL/GenBank/DDBJ databases">
        <authorList>
            <person name="Li X.-J."/>
            <person name="Han X.-M."/>
        </authorList>
    </citation>
    <scope>NUCLEOTIDE SEQUENCE [LARGE SCALE GENOMIC DNA]</scope>
    <source>
        <strain evidence="3 4">CCTCC AB 2017055</strain>
    </source>
</reference>
<evidence type="ECO:0000256" key="1">
    <source>
        <dbReference type="SAM" id="Phobius"/>
    </source>
</evidence>
<dbReference type="Proteomes" id="UP000475214">
    <property type="component" value="Unassembled WGS sequence"/>
</dbReference>
<feature type="transmembrane region" description="Helical" evidence="1">
    <location>
        <begin position="12"/>
        <end position="34"/>
    </location>
</feature>
<accession>A0A6L9SEL1</accession>
<keyword evidence="1" id="KW-1133">Transmembrane helix</keyword>
<evidence type="ECO:0000313" key="4">
    <source>
        <dbReference type="Proteomes" id="UP000475214"/>
    </source>
</evidence>
<dbReference type="Gene3D" id="3.10.350.10">
    <property type="entry name" value="LysM domain"/>
    <property type="match status" value="1"/>
</dbReference>
<dbReference type="SUPFAM" id="SSF54106">
    <property type="entry name" value="LysM domain"/>
    <property type="match status" value="1"/>
</dbReference>
<evidence type="ECO:0000259" key="2">
    <source>
        <dbReference type="PROSITE" id="PS51782"/>
    </source>
</evidence>
<organism evidence="3 4">
    <name type="scientific">Phytoactinopolyspora halotolerans</name>
    <dbReference type="NCBI Taxonomy" id="1981512"/>
    <lineage>
        <taxon>Bacteria</taxon>
        <taxon>Bacillati</taxon>
        <taxon>Actinomycetota</taxon>
        <taxon>Actinomycetes</taxon>
        <taxon>Jiangellales</taxon>
        <taxon>Jiangellaceae</taxon>
        <taxon>Phytoactinopolyspora</taxon>
    </lineage>
</organism>
<dbReference type="AlphaFoldDB" id="A0A6L9SEL1"/>
<sequence>MHGSRLTRRGRVVVAALWMVLVALAALPIVQYVGGTSAEVETVRVEVQPGDTLWQLAREVDPDGDPRAVVDAIMGLNGLTSGADIRPGDTLTVPAEGR</sequence>